<keyword evidence="5" id="KW-0564">Palmitate</keyword>
<evidence type="ECO:0000256" key="6">
    <source>
        <dbReference type="ARBA" id="ARBA00023288"/>
    </source>
</evidence>
<feature type="chain" id="PRO_5045943419" description="Entericidin A/B family lipoprotein" evidence="7">
    <location>
        <begin position="20"/>
        <end position="44"/>
    </location>
</feature>
<dbReference type="InterPro" id="IPR012556">
    <property type="entry name" value="Entericidin"/>
</dbReference>
<dbReference type="EMBL" id="BAABKY010000001">
    <property type="protein sequence ID" value="GAA5070220.1"/>
    <property type="molecule type" value="Genomic_DNA"/>
</dbReference>
<accession>A0ABP9L3E2</accession>
<dbReference type="RefSeq" id="WP_158982698.1">
    <property type="nucleotide sequence ID" value="NZ_BAABKY010000001.1"/>
</dbReference>
<comment type="caution">
    <text evidence="8">The sequence shown here is derived from an EMBL/GenBank/DDBJ whole genome shotgun (WGS) entry which is preliminary data.</text>
</comment>
<evidence type="ECO:0000256" key="1">
    <source>
        <dbReference type="ARBA" id="ARBA00010296"/>
    </source>
</evidence>
<evidence type="ECO:0000256" key="7">
    <source>
        <dbReference type="SAM" id="SignalP"/>
    </source>
</evidence>
<evidence type="ECO:0000256" key="5">
    <source>
        <dbReference type="ARBA" id="ARBA00023139"/>
    </source>
</evidence>
<comment type="similarity">
    <text evidence="1">Belongs to the EcnA/EcnB lipoprotein family.</text>
</comment>
<proteinExistence type="inferred from homology"/>
<evidence type="ECO:0008006" key="10">
    <source>
        <dbReference type="Google" id="ProtNLM"/>
    </source>
</evidence>
<keyword evidence="9" id="KW-1185">Reference proteome</keyword>
<evidence type="ECO:0000256" key="3">
    <source>
        <dbReference type="ARBA" id="ARBA00022729"/>
    </source>
</evidence>
<name>A0ABP9L3E2_9GAMM</name>
<evidence type="ECO:0000313" key="8">
    <source>
        <dbReference type="EMBL" id="GAA5070220.1"/>
    </source>
</evidence>
<keyword evidence="2" id="KW-1003">Cell membrane</keyword>
<organism evidence="8 9">
    <name type="scientific">Lysobacter panacisoli</name>
    <dbReference type="NCBI Taxonomy" id="1255263"/>
    <lineage>
        <taxon>Bacteria</taxon>
        <taxon>Pseudomonadati</taxon>
        <taxon>Pseudomonadota</taxon>
        <taxon>Gammaproteobacteria</taxon>
        <taxon>Lysobacterales</taxon>
        <taxon>Lysobacteraceae</taxon>
        <taxon>Lysobacter</taxon>
    </lineage>
</organism>
<keyword evidence="3 7" id="KW-0732">Signal</keyword>
<dbReference type="Pfam" id="PF08085">
    <property type="entry name" value="Entericidin"/>
    <property type="match status" value="1"/>
</dbReference>
<keyword evidence="4" id="KW-0472">Membrane</keyword>
<protein>
    <recommendedName>
        <fullName evidence="10">Entericidin A/B family lipoprotein</fullName>
    </recommendedName>
</protein>
<keyword evidence="6" id="KW-0449">Lipoprotein</keyword>
<dbReference type="PROSITE" id="PS51257">
    <property type="entry name" value="PROKAR_LIPOPROTEIN"/>
    <property type="match status" value="1"/>
</dbReference>
<sequence length="44" mass="4770">MKRFVSLLLLATFSLAVLTACNTMEGLGKDVKKLGQKVEDKASN</sequence>
<gene>
    <name evidence="8" type="ORF">GCM10025759_08020</name>
</gene>
<reference evidence="9" key="1">
    <citation type="journal article" date="2019" name="Int. J. Syst. Evol. Microbiol.">
        <title>The Global Catalogue of Microorganisms (GCM) 10K type strain sequencing project: providing services to taxonomists for standard genome sequencing and annotation.</title>
        <authorList>
            <consortium name="The Broad Institute Genomics Platform"/>
            <consortium name="The Broad Institute Genome Sequencing Center for Infectious Disease"/>
            <person name="Wu L."/>
            <person name="Ma J."/>
        </authorList>
    </citation>
    <scope>NUCLEOTIDE SEQUENCE [LARGE SCALE GENOMIC DNA]</scope>
    <source>
        <strain evidence="9">JCM 19212</strain>
    </source>
</reference>
<feature type="signal peptide" evidence="7">
    <location>
        <begin position="1"/>
        <end position="19"/>
    </location>
</feature>
<evidence type="ECO:0000313" key="9">
    <source>
        <dbReference type="Proteomes" id="UP001501083"/>
    </source>
</evidence>
<evidence type="ECO:0000256" key="4">
    <source>
        <dbReference type="ARBA" id="ARBA00023136"/>
    </source>
</evidence>
<dbReference type="Proteomes" id="UP001501083">
    <property type="component" value="Unassembled WGS sequence"/>
</dbReference>
<evidence type="ECO:0000256" key="2">
    <source>
        <dbReference type="ARBA" id="ARBA00022475"/>
    </source>
</evidence>